<dbReference type="InterPro" id="IPR015424">
    <property type="entry name" value="PyrdxlP-dep_Trfase"/>
</dbReference>
<keyword evidence="1 4" id="KW-0663">Pyridoxal phosphate</keyword>
<evidence type="ECO:0000313" key="7">
    <source>
        <dbReference type="Proteomes" id="UP000053091"/>
    </source>
</evidence>
<dbReference type="Pfam" id="PF01041">
    <property type="entry name" value="DegT_DnrJ_EryC1"/>
    <property type="match status" value="1"/>
</dbReference>
<organism evidence="6">
    <name type="scientific">Lentimicrobium saccharophilum</name>
    <dbReference type="NCBI Taxonomy" id="1678841"/>
    <lineage>
        <taxon>Bacteria</taxon>
        <taxon>Pseudomonadati</taxon>
        <taxon>Bacteroidota</taxon>
        <taxon>Bacteroidia</taxon>
        <taxon>Bacteroidales</taxon>
        <taxon>Lentimicrobiaceae</taxon>
        <taxon>Lentimicrobium</taxon>
    </lineage>
</organism>
<feature type="active site" description="Proton acceptor" evidence="3">
    <location>
        <position position="192"/>
    </location>
</feature>
<evidence type="ECO:0000256" key="3">
    <source>
        <dbReference type="PIRSR" id="PIRSR000390-1"/>
    </source>
</evidence>
<evidence type="ECO:0000256" key="5">
    <source>
        <dbReference type="RuleBase" id="RU004508"/>
    </source>
</evidence>
<dbReference type="STRING" id="1678841.TBC1_111633"/>
<dbReference type="InterPro" id="IPR015422">
    <property type="entry name" value="PyrdxlP-dep_Trfase_small"/>
</dbReference>
<evidence type="ECO:0000313" key="6">
    <source>
        <dbReference type="EMBL" id="GAP43480.1"/>
    </source>
</evidence>
<name>A0A0S7C346_9BACT</name>
<dbReference type="PIRSF" id="PIRSF000390">
    <property type="entry name" value="PLP_StrS"/>
    <property type="match status" value="1"/>
</dbReference>
<dbReference type="SUPFAM" id="SSF53383">
    <property type="entry name" value="PLP-dependent transferases"/>
    <property type="match status" value="1"/>
</dbReference>
<evidence type="ECO:0000256" key="4">
    <source>
        <dbReference type="PIRSR" id="PIRSR000390-2"/>
    </source>
</evidence>
<reference evidence="6" key="1">
    <citation type="journal article" date="2015" name="Genome Announc.">
        <title>Draft Genome Sequence of Bacteroidales Strain TBC1, a Novel Isolate from a Methanogenic Wastewater Treatment System.</title>
        <authorList>
            <person name="Tourlousse D.M."/>
            <person name="Matsuura N."/>
            <person name="Sun L."/>
            <person name="Toyonaga M."/>
            <person name="Kuroda K."/>
            <person name="Ohashi A."/>
            <person name="Cruz R."/>
            <person name="Yamaguchi T."/>
            <person name="Sekiguchi Y."/>
        </authorList>
    </citation>
    <scope>NUCLEOTIDE SEQUENCE [LARGE SCALE GENOMIC DNA]</scope>
    <source>
        <strain evidence="6">TBC1</strain>
    </source>
</reference>
<dbReference type="PANTHER" id="PTHR30244">
    <property type="entry name" value="TRANSAMINASE"/>
    <property type="match status" value="1"/>
</dbReference>
<dbReference type="Gene3D" id="3.40.640.10">
    <property type="entry name" value="Type I PLP-dependent aspartate aminotransferase-like (Major domain)"/>
    <property type="match status" value="1"/>
</dbReference>
<dbReference type="EMBL" id="DF968182">
    <property type="protein sequence ID" value="GAP43480.1"/>
    <property type="molecule type" value="Genomic_DNA"/>
</dbReference>
<dbReference type="GO" id="GO:0000271">
    <property type="term" value="P:polysaccharide biosynthetic process"/>
    <property type="evidence" value="ECO:0007669"/>
    <property type="project" value="TreeGrafter"/>
</dbReference>
<comment type="similarity">
    <text evidence="2 5">Belongs to the DegT/DnrJ/EryC1 family.</text>
</comment>
<dbReference type="PATRIC" id="fig|1678841.3.peg.1822"/>
<dbReference type="PANTHER" id="PTHR30244:SF36">
    <property type="entry name" value="3-OXO-GLUCOSE-6-PHOSPHATE:GLUTAMATE AMINOTRANSFERASE"/>
    <property type="match status" value="1"/>
</dbReference>
<dbReference type="FunFam" id="3.40.640.10:FF:000089">
    <property type="entry name" value="Aminotransferase, DegT/DnrJ/EryC1/StrS family"/>
    <property type="match status" value="1"/>
</dbReference>
<dbReference type="AlphaFoldDB" id="A0A0S7C346"/>
<dbReference type="Gene3D" id="3.90.1150.10">
    <property type="entry name" value="Aspartate Aminotransferase, domain 1"/>
    <property type="match status" value="1"/>
</dbReference>
<keyword evidence="7" id="KW-1185">Reference proteome</keyword>
<accession>A0A0S7C346</accession>
<sequence>MNKIAMVDLKRQYEKIKPEIDQAISDVINSTAFINGPAVRAFQEDLEKYLDVKHVIPCANGTDALQVAMMALGIKPGDEVITTNFTFIATAEVIALLGFTPVVVDVDPETFNIDPDAVRRAITPKTKAVVPVHLFGQCADMEAMLEIAKEYNLFVIEDACQAIGADYIFADGSHKKAGTIGHVGCTSFFPSKNLGCYGDGGAIFTNDDELAKQLRVVVNHGMTVRYYHDYVGVNSRLDSIQAAVLKVKLARLDEYAAARNRAASFYDKAFGNHPKLKIPVRFERSTHVFHQYTLVTDGIDRAALIDFLARRDIPAMIYYPVPLHLQKAYIDPRYREGDFPVTEHLCKTVVSLPMHTELDEEQLNYITTSVLEFVNQ</sequence>
<evidence type="ECO:0000256" key="2">
    <source>
        <dbReference type="ARBA" id="ARBA00037999"/>
    </source>
</evidence>
<dbReference type="InterPro" id="IPR015421">
    <property type="entry name" value="PyrdxlP-dep_Trfase_major"/>
</dbReference>
<dbReference type="GO" id="GO:0008483">
    <property type="term" value="F:transaminase activity"/>
    <property type="evidence" value="ECO:0007669"/>
    <property type="project" value="TreeGrafter"/>
</dbReference>
<proteinExistence type="inferred from homology"/>
<dbReference type="InterPro" id="IPR000653">
    <property type="entry name" value="DegT/StrS_aminotransferase"/>
</dbReference>
<protein>
    <submittedName>
        <fullName evidence="6">dTDP-4-amino-4,6-dideoxygalactose transaminase</fullName>
    </submittedName>
</protein>
<gene>
    <name evidence="6" type="ORF">TBC1_111633</name>
</gene>
<evidence type="ECO:0000256" key="1">
    <source>
        <dbReference type="ARBA" id="ARBA00022898"/>
    </source>
</evidence>
<dbReference type="OrthoDB" id="9810913at2"/>
<dbReference type="RefSeq" id="WP_062040619.1">
    <property type="nucleotide sequence ID" value="NZ_DF968182.1"/>
</dbReference>
<feature type="modified residue" description="N6-(pyridoxal phosphate)lysine" evidence="4">
    <location>
        <position position="192"/>
    </location>
</feature>
<dbReference type="CDD" id="cd00616">
    <property type="entry name" value="AHBA_syn"/>
    <property type="match status" value="1"/>
</dbReference>
<dbReference type="Proteomes" id="UP000053091">
    <property type="component" value="Unassembled WGS sequence"/>
</dbReference>
<dbReference type="GO" id="GO:0030170">
    <property type="term" value="F:pyridoxal phosphate binding"/>
    <property type="evidence" value="ECO:0007669"/>
    <property type="project" value="UniProtKB-ARBA"/>
</dbReference>